<evidence type="ECO:0000313" key="2">
    <source>
        <dbReference type="EMBL" id="CAD5947808.1"/>
    </source>
</evidence>
<proteinExistence type="predicted"/>
<feature type="transmembrane region" description="Helical" evidence="1">
    <location>
        <begin position="35"/>
        <end position="59"/>
    </location>
</feature>
<gene>
    <name evidence="2" type="ORF">PANO66_02412</name>
</gene>
<dbReference type="EMBL" id="LR882963">
    <property type="protein sequence ID" value="CAD5947808.1"/>
    <property type="molecule type" value="Genomic_DNA"/>
</dbReference>
<dbReference type="RefSeq" id="WP_052369444.1">
    <property type="nucleotide sequence ID" value="NZ_JBAVBW010000112.1"/>
</dbReference>
<keyword evidence="1" id="KW-1133">Transmembrane helix</keyword>
<dbReference type="AlphaFoldDB" id="A0AAD1Q473"/>
<accession>A0AAD1Q473</accession>
<evidence type="ECO:0000256" key="1">
    <source>
        <dbReference type="SAM" id="Phobius"/>
    </source>
</evidence>
<keyword evidence="1" id="KW-0812">Transmembrane</keyword>
<keyword evidence="1" id="KW-0472">Membrane</keyword>
<dbReference type="Proteomes" id="UP001153761">
    <property type="component" value="Chromosome"/>
</dbReference>
<evidence type="ECO:0000313" key="3">
    <source>
        <dbReference type="Proteomes" id="UP001153761"/>
    </source>
</evidence>
<organism evidence="2 3">
    <name type="scientific">Planktothrix agardhii</name>
    <name type="common">Oscillatoria agardhii</name>
    <dbReference type="NCBI Taxonomy" id="1160"/>
    <lineage>
        <taxon>Bacteria</taxon>
        <taxon>Bacillati</taxon>
        <taxon>Cyanobacteriota</taxon>
        <taxon>Cyanophyceae</taxon>
        <taxon>Oscillatoriophycideae</taxon>
        <taxon>Oscillatoriales</taxon>
        <taxon>Microcoleaceae</taxon>
        <taxon>Planktothrix</taxon>
    </lineage>
</organism>
<reference evidence="2" key="1">
    <citation type="submission" date="2020-09" db="EMBL/GenBank/DDBJ databases">
        <authorList>
            <person name="Blom J."/>
        </authorList>
    </citation>
    <scope>NUCLEOTIDE SEQUENCE</scope>
    <source>
        <strain evidence="2">No.66</strain>
    </source>
</reference>
<protein>
    <submittedName>
        <fullName evidence="2">Uncharacterized protein</fullName>
    </submittedName>
</protein>
<feature type="transmembrane region" description="Helical" evidence="1">
    <location>
        <begin position="71"/>
        <end position="88"/>
    </location>
</feature>
<feature type="transmembrane region" description="Helical" evidence="1">
    <location>
        <begin position="100"/>
        <end position="119"/>
    </location>
</feature>
<sequence length="132" mass="14311">MIKKLLGLASALEILTGLALIIAPSDVAMLLLGDGVSGIGTVVSRVASFGLFALGLACYPRSHDIDSSDQVVLGMLTYNILIAIYLIYLGIRGEWVGRLLWLAATLHTVFTILLTYAWFKGKFLTDLQPKDQ</sequence>
<name>A0AAD1Q473_PLAAG</name>